<protein>
    <submittedName>
        <fullName evidence="1">Uncharacterized protein</fullName>
    </submittedName>
</protein>
<gene>
    <name evidence="1" type="ORF">CEP54_009793</name>
</gene>
<proteinExistence type="predicted"/>
<comment type="caution">
    <text evidence="1">The sequence shown here is derived from an EMBL/GenBank/DDBJ whole genome shotgun (WGS) entry which is preliminary data.</text>
</comment>
<accession>A0A428PNP3</accession>
<keyword evidence="2" id="KW-1185">Reference proteome</keyword>
<dbReference type="EMBL" id="NKCI01000109">
    <property type="protein sequence ID" value="RSL54634.1"/>
    <property type="molecule type" value="Genomic_DNA"/>
</dbReference>
<organism evidence="1 2">
    <name type="scientific">Fusarium duplospermum</name>
    <dbReference type="NCBI Taxonomy" id="1325734"/>
    <lineage>
        <taxon>Eukaryota</taxon>
        <taxon>Fungi</taxon>
        <taxon>Dikarya</taxon>
        <taxon>Ascomycota</taxon>
        <taxon>Pezizomycotina</taxon>
        <taxon>Sordariomycetes</taxon>
        <taxon>Hypocreomycetidae</taxon>
        <taxon>Hypocreales</taxon>
        <taxon>Nectriaceae</taxon>
        <taxon>Fusarium</taxon>
        <taxon>Fusarium solani species complex</taxon>
    </lineage>
</organism>
<evidence type="ECO:0000313" key="1">
    <source>
        <dbReference type="EMBL" id="RSL54634.1"/>
    </source>
</evidence>
<evidence type="ECO:0000313" key="2">
    <source>
        <dbReference type="Proteomes" id="UP000288168"/>
    </source>
</evidence>
<reference evidence="1 2" key="1">
    <citation type="submission" date="2017-06" db="EMBL/GenBank/DDBJ databases">
        <title>Comparative genomic analysis of Ambrosia Fusariam Clade fungi.</title>
        <authorList>
            <person name="Stajich J.E."/>
            <person name="Carrillo J."/>
            <person name="Kijimoto T."/>
            <person name="Eskalen A."/>
            <person name="O'Donnell K."/>
            <person name="Kasson M."/>
        </authorList>
    </citation>
    <scope>NUCLEOTIDE SEQUENCE [LARGE SCALE GENOMIC DNA]</scope>
    <source>
        <strain evidence="1 2">NRRL62584</strain>
    </source>
</reference>
<dbReference type="AlphaFoldDB" id="A0A428PNP3"/>
<dbReference type="Proteomes" id="UP000288168">
    <property type="component" value="Unassembled WGS sequence"/>
</dbReference>
<sequence>MRTEIPTTLPCNCHAKPSVNEYTYSQLGCASEAADIGRISLVQWLQVTTDMPRIGFGGTEETLMSIKHATRASEERSNAMGSTLAQDVSDLQSNVNITHCLGFRQFSNLIHS</sequence>
<name>A0A428PNP3_9HYPO</name>